<sequence>MQLPFGSLLYVHKPNETEEMVRRNRESELDKLIKFGKLAMQVLSPPSSYEVDLAEDLSSPKKYKLQVSSLSLLAPQELHAWAVACCIELHAYKIFKSYFTDLQDIGRQWKSLPPPKADLMFVNFDFQTSEGWAFYFRFFGNHSNGDYLNAFKGEKFRYLKLAAQSTNEEIRSVAEKILLSHRYRAIKERACLSWKEIDHLTVPLNRLINNQSAIKEKLSLFTSFRKTLLFTNAFLTKCNSTEDDDSIPWFVSFPSHKEKEAESLLSSLENDIKNERSKLFEKVHQQLIQKRDKSRGRLLYTTTFLRHSFDAISIQFNTYLSSYQECFFAKEKVAKKEEKPRLAPSAPAKQSSQNTSKKRTKKKAARPSIISQPKVENKAIETPQKPPIHFTYAWRVAEWFKPSPIHLEKDSYKNLSEHQQFMQILYHAFSLKVEDYIPTHGKEMVYVNPTTEQKERLICIAGEIHVDAHVERGIYTFCIGENGELYHRHFTKKKDEMMYHFATNIFYEKDFPPLKASLNKKPSTQLIETHEGVKITTDELTGATTIYDPHHLSVKYVLFQGGGNEE</sequence>
<dbReference type="EMBL" id="JSAM01000092">
    <property type="protein sequence ID" value="KIA77045.1"/>
    <property type="molecule type" value="Genomic_DNA"/>
</dbReference>
<feature type="region of interest" description="Disordered" evidence="1">
    <location>
        <begin position="338"/>
        <end position="381"/>
    </location>
</feature>
<evidence type="ECO:0000313" key="2">
    <source>
        <dbReference type="EMBL" id="KIA77045.1"/>
    </source>
</evidence>
<dbReference type="PATRIC" id="fig|83552.4.peg.1822"/>
<proteinExistence type="predicted"/>
<dbReference type="RefSeq" id="WP_013925485.1">
    <property type="nucleotide sequence ID" value="NZ_JSAM01000092.1"/>
</dbReference>
<accession>A0A0C1C7K7</accession>
<organism evidence="2 3">
    <name type="scientific">Parachlamydia acanthamoebae</name>
    <dbReference type="NCBI Taxonomy" id="83552"/>
    <lineage>
        <taxon>Bacteria</taxon>
        <taxon>Pseudomonadati</taxon>
        <taxon>Chlamydiota</taxon>
        <taxon>Chlamydiia</taxon>
        <taxon>Parachlamydiales</taxon>
        <taxon>Parachlamydiaceae</taxon>
        <taxon>Parachlamydia</taxon>
    </lineage>
</organism>
<gene>
    <name evidence="2" type="ORF">DB43_GW00130</name>
</gene>
<feature type="compositionally biased region" description="Basic residues" evidence="1">
    <location>
        <begin position="356"/>
        <end position="365"/>
    </location>
</feature>
<evidence type="ECO:0000313" key="3">
    <source>
        <dbReference type="Proteomes" id="UP000031307"/>
    </source>
</evidence>
<evidence type="ECO:0000256" key="1">
    <source>
        <dbReference type="SAM" id="MobiDB-lite"/>
    </source>
</evidence>
<comment type="caution">
    <text evidence="2">The sequence shown here is derived from an EMBL/GenBank/DDBJ whole genome shotgun (WGS) entry which is preliminary data.</text>
</comment>
<name>A0A0C1C7K7_9BACT</name>
<protein>
    <submittedName>
        <fullName evidence="2">Uncharacterized protein</fullName>
    </submittedName>
</protein>
<dbReference type="Proteomes" id="UP000031307">
    <property type="component" value="Unassembled WGS sequence"/>
</dbReference>
<reference evidence="2 3" key="1">
    <citation type="journal article" date="2014" name="Mol. Biol. Evol.">
        <title>Massive expansion of Ubiquitination-related gene families within the Chlamydiae.</title>
        <authorList>
            <person name="Domman D."/>
            <person name="Collingro A."/>
            <person name="Lagkouvardos I."/>
            <person name="Gehre L."/>
            <person name="Weinmaier T."/>
            <person name="Rattei T."/>
            <person name="Subtil A."/>
            <person name="Horn M."/>
        </authorList>
    </citation>
    <scope>NUCLEOTIDE SEQUENCE [LARGE SCALE GENOMIC DNA]</scope>
    <source>
        <strain evidence="2 3">OEW1</strain>
    </source>
</reference>
<dbReference type="AlphaFoldDB" id="A0A0C1C7K7"/>